<gene>
    <name evidence="2" type="ORF">ACFPCS_09480</name>
</gene>
<sequence length="81" mass="9307">MLSEPDWDVLLDTALMHHQMWSKGRWEFAAEIRLRVAKFGATPEDRLRLRSEIQVPETTPVGDAAEESVTSLDSRRGRIKD</sequence>
<keyword evidence="3" id="KW-1185">Reference proteome</keyword>
<feature type="region of interest" description="Disordered" evidence="1">
    <location>
        <begin position="58"/>
        <end position="81"/>
    </location>
</feature>
<evidence type="ECO:0000313" key="2">
    <source>
        <dbReference type="EMBL" id="MFC4903792.1"/>
    </source>
</evidence>
<dbReference type="EMBL" id="JBHSIW010000011">
    <property type="protein sequence ID" value="MFC4903792.1"/>
    <property type="molecule type" value="Genomic_DNA"/>
</dbReference>
<evidence type="ECO:0000256" key="1">
    <source>
        <dbReference type="SAM" id="MobiDB-lite"/>
    </source>
</evidence>
<accession>A0ABV9TIN9</accession>
<organism evidence="2 3">
    <name type="scientific">Kocuria oceani</name>
    <dbReference type="NCBI Taxonomy" id="988827"/>
    <lineage>
        <taxon>Bacteria</taxon>
        <taxon>Bacillati</taxon>
        <taxon>Actinomycetota</taxon>
        <taxon>Actinomycetes</taxon>
        <taxon>Micrococcales</taxon>
        <taxon>Micrococcaceae</taxon>
        <taxon>Kocuria</taxon>
    </lineage>
</organism>
<dbReference type="Pfam" id="PF25673">
    <property type="entry name" value="Terminase_7"/>
    <property type="match status" value="1"/>
</dbReference>
<dbReference type="Proteomes" id="UP001595797">
    <property type="component" value="Unassembled WGS sequence"/>
</dbReference>
<protein>
    <submittedName>
        <fullName evidence="2">Uncharacterized protein</fullName>
    </submittedName>
</protein>
<proteinExistence type="predicted"/>
<dbReference type="RefSeq" id="WP_277551093.1">
    <property type="nucleotide sequence ID" value="NZ_JARAMH010000007.1"/>
</dbReference>
<reference evidence="3" key="1">
    <citation type="journal article" date="2019" name="Int. J. Syst. Evol. Microbiol.">
        <title>The Global Catalogue of Microorganisms (GCM) 10K type strain sequencing project: providing services to taxonomists for standard genome sequencing and annotation.</title>
        <authorList>
            <consortium name="The Broad Institute Genomics Platform"/>
            <consortium name="The Broad Institute Genome Sequencing Center for Infectious Disease"/>
            <person name="Wu L."/>
            <person name="Ma J."/>
        </authorList>
    </citation>
    <scope>NUCLEOTIDE SEQUENCE [LARGE SCALE GENOMIC DNA]</scope>
    <source>
        <strain evidence="3">CGMCC 4.6946</strain>
    </source>
</reference>
<name>A0ABV9TIN9_9MICC</name>
<comment type="caution">
    <text evidence="2">The sequence shown here is derived from an EMBL/GenBank/DDBJ whole genome shotgun (WGS) entry which is preliminary data.</text>
</comment>
<evidence type="ECO:0000313" key="3">
    <source>
        <dbReference type="Proteomes" id="UP001595797"/>
    </source>
</evidence>
<dbReference type="InterPro" id="IPR057972">
    <property type="entry name" value="Terminase_7"/>
</dbReference>